<accession>A0AAD7LTC5</accession>
<dbReference type="EC" id="2.4.1.-" evidence="5"/>
<dbReference type="AlphaFoldDB" id="A0AAD7LTC5"/>
<dbReference type="FunFam" id="3.40.50.2000:FF:000107">
    <property type="entry name" value="Glycosyltransferase"/>
    <property type="match status" value="1"/>
</dbReference>
<sequence>MASTQSPAPAPPHVVVFPYMAQGHTLPLLDISKTLASRGLKLTIITTPSNAPFILSKISNHPSISLSIIPFPRVNDLPEGCENTVNLPSMSHLLPFLTATKRMKQTFENVLRTMFENGCPPICVISDFFLSWTLDSCYLFGIPRIVFHGMGVLPMLIIKTAFIHRQCIKASMYSEPIYLPDLKISFTLNKSDFPESIQRGDPDEPFLQIMEEVEEADKSSYGVLANSFDELEGEYVAALEAIFYYKAKIWCVGPALLYDQDGTHIQKENESGPYVKWLDRHVGSNGVLYVSFGTQAHLSNNQMEEIAFGLEMAGYPFIWAARSKEWDPPDDWTERVNGRGLVVRDWVEQRSILAHPAVVGFLSHCGWNSVLESLSMGVPLLAWPMDAEQPLNAKVVAWELGAGIQLFPQESVGEEKMMTVDRRVISDGVKELMVGDIGRKARERAQAIGKMARQAVKKGGSSDTKLDQLIQSLTNK</sequence>
<comment type="similarity">
    <text evidence="1 4">Belongs to the UDP-glycosyltransferase family.</text>
</comment>
<evidence type="ECO:0000256" key="2">
    <source>
        <dbReference type="ARBA" id="ARBA00022676"/>
    </source>
</evidence>
<dbReference type="PANTHER" id="PTHR48047:SF218">
    <property type="entry name" value="GLYCOSYLTRANSFERASE"/>
    <property type="match status" value="1"/>
</dbReference>
<proteinExistence type="inferred from homology"/>
<comment type="caution">
    <text evidence="6">The sequence shown here is derived from an EMBL/GenBank/DDBJ whole genome shotgun (WGS) entry which is preliminary data.</text>
</comment>
<name>A0AAD7LTC5_QUISA</name>
<dbReference type="Pfam" id="PF00201">
    <property type="entry name" value="UDPGT"/>
    <property type="match status" value="1"/>
</dbReference>
<organism evidence="6 7">
    <name type="scientific">Quillaja saponaria</name>
    <name type="common">Soap bark tree</name>
    <dbReference type="NCBI Taxonomy" id="32244"/>
    <lineage>
        <taxon>Eukaryota</taxon>
        <taxon>Viridiplantae</taxon>
        <taxon>Streptophyta</taxon>
        <taxon>Embryophyta</taxon>
        <taxon>Tracheophyta</taxon>
        <taxon>Spermatophyta</taxon>
        <taxon>Magnoliopsida</taxon>
        <taxon>eudicotyledons</taxon>
        <taxon>Gunneridae</taxon>
        <taxon>Pentapetalae</taxon>
        <taxon>rosids</taxon>
        <taxon>fabids</taxon>
        <taxon>Fabales</taxon>
        <taxon>Quillajaceae</taxon>
        <taxon>Quillaja</taxon>
    </lineage>
</organism>
<dbReference type="PROSITE" id="PS00375">
    <property type="entry name" value="UDPGT"/>
    <property type="match status" value="1"/>
</dbReference>
<dbReference type="GO" id="GO:0035251">
    <property type="term" value="F:UDP-glucosyltransferase activity"/>
    <property type="evidence" value="ECO:0007669"/>
    <property type="project" value="TreeGrafter"/>
</dbReference>
<dbReference type="CDD" id="cd03784">
    <property type="entry name" value="GT1_Gtf-like"/>
    <property type="match status" value="1"/>
</dbReference>
<gene>
    <name evidence="6" type="ORF">O6P43_017887</name>
</gene>
<keyword evidence="3 4" id="KW-0808">Transferase</keyword>
<evidence type="ECO:0000256" key="4">
    <source>
        <dbReference type="RuleBase" id="RU003718"/>
    </source>
</evidence>
<evidence type="ECO:0000256" key="3">
    <source>
        <dbReference type="ARBA" id="ARBA00022679"/>
    </source>
</evidence>
<keyword evidence="7" id="KW-1185">Reference proteome</keyword>
<dbReference type="Proteomes" id="UP001163823">
    <property type="component" value="Chromosome 7"/>
</dbReference>
<protein>
    <recommendedName>
        <fullName evidence="5">Glycosyltransferase</fullName>
        <ecNumber evidence="5">2.4.1.-</ecNumber>
    </recommendedName>
</protein>
<dbReference type="EMBL" id="JARAOO010000007">
    <property type="protein sequence ID" value="KAJ7962695.1"/>
    <property type="molecule type" value="Genomic_DNA"/>
</dbReference>
<evidence type="ECO:0000313" key="7">
    <source>
        <dbReference type="Proteomes" id="UP001163823"/>
    </source>
</evidence>
<dbReference type="Gene3D" id="3.40.50.2000">
    <property type="entry name" value="Glycogen Phosphorylase B"/>
    <property type="match status" value="2"/>
</dbReference>
<dbReference type="PANTHER" id="PTHR48047">
    <property type="entry name" value="GLYCOSYLTRANSFERASE"/>
    <property type="match status" value="1"/>
</dbReference>
<dbReference type="InterPro" id="IPR035595">
    <property type="entry name" value="UDP_glycos_trans_CS"/>
</dbReference>
<evidence type="ECO:0000313" key="6">
    <source>
        <dbReference type="EMBL" id="KAJ7962695.1"/>
    </source>
</evidence>
<keyword evidence="2 4" id="KW-0328">Glycosyltransferase</keyword>
<dbReference type="InterPro" id="IPR002213">
    <property type="entry name" value="UDP_glucos_trans"/>
</dbReference>
<reference evidence="6" key="1">
    <citation type="journal article" date="2023" name="Science">
        <title>Elucidation of the pathway for biosynthesis of saponin adjuvants from the soapbark tree.</title>
        <authorList>
            <person name="Reed J."/>
            <person name="Orme A."/>
            <person name="El-Demerdash A."/>
            <person name="Owen C."/>
            <person name="Martin L.B.B."/>
            <person name="Misra R.C."/>
            <person name="Kikuchi S."/>
            <person name="Rejzek M."/>
            <person name="Martin A.C."/>
            <person name="Harkess A."/>
            <person name="Leebens-Mack J."/>
            <person name="Louveau T."/>
            <person name="Stephenson M.J."/>
            <person name="Osbourn A."/>
        </authorList>
    </citation>
    <scope>NUCLEOTIDE SEQUENCE</scope>
    <source>
        <strain evidence="6">S10</strain>
    </source>
</reference>
<dbReference type="SUPFAM" id="SSF53756">
    <property type="entry name" value="UDP-Glycosyltransferase/glycogen phosphorylase"/>
    <property type="match status" value="1"/>
</dbReference>
<dbReference type="KEGG" id="qsa:O6P43_017887"/>
<evidence type="ECO:0000256" key="5">
    <source>
        <dbReference type="RuleBase" id="RU362057"/>
    </source>
</evidence>
<evidence type="ECO:0000256" key="1">
    <source>
        <dbReference type="ARBA" id="ARBA00009995"/>
    </source>
</evidence>